<name>A0ABT8GIP4_9MICO</name>
<protein>
    <recommendedName>
        <fullName evidence="3">DUF2946 domain-containing protein</fullName>
    </recommendedName>
</protein>
<dbReference type="RefSeq" id="WP_301142858.1">
    <property type="nucleotide sequence ID" value="NZ_JAUHQA010000001.1"/>
</dbReference>
<comment type="caution">
    <text evidence="1">The sequence shown here is derived from an EMBL/GenBank/DDBJ whole genome shotgun (WGS) entry which is preliminary data.</text>
</comment>
<keyword evidence="2" id="KW-1185">Reference proteome</keyword>
<organism evidence="1 2">
    <name type="scientific">Demequina muriae</name>
    <dbReference type="NCBI Taxonomy" id="3051664"/>
    <lineage>
        <taxon>Bacteria</taxon>
        <taxon>Bacillati</taxon>
        <taxon>Actinomycetota</taxon>
        <taxon>Actinomycetes</taxon>
        <taxon>Micrococcales</taxon>
        <taxon>Demequinaceae</taxon>
        <taxon>Demequina</taxon>
    </lineage>
</organism>
<proteinExistence type="predicted"/>
<evidence type="ECO:0000313" key="1">
    <source>
        <dbReference type="EMBL" id="MDN4481282.1"/>
    </source>
</evidence>
<dbReference type="EMBL" id="JAUHQA010000001">
    <property type="protein sequence ID" value="MDN4481282.1"/>
    <property type="molecule type" value="Genomic_DNA"/>
</dbReference>
<accession>A0ABT8GIP4</accession>
<sequence>MHTRFVSARRDSSSVAARVIALAGLVAVMAALAFGSLHTTGDAAPMAAGVAHAVVDSTHADAGCATCGEHEGGVMAACLMVLVIVVMMSSTRGMPHSWEIRIPARERRWAPRTLHRPMTPSLNVLCICRT</sequence>
<dbReference type="Proteomes" id="UP001172708">
    <property type="component" value="Unassembled WGS sequence"/>
</dbReference>
<gene>
    <name evidence="1" type="ORF">QQX02_10130</name>
</gene>
<evidence type="ECO:0000313" key="2">
    <source>
        <dbReference type="Proteomes" id="UP001172708"/>
    </source>
</evidence>
<reference evidence="1" key="1">
    <citation type="submission" date="2023-06" db="EMBL/GenBank/DDBJ databases">
        <title>Egi l300058.</title>
        <authorList>
            <person name="Gao L."/>
            <person name="Fang B.-Z."/>
            <person name="Li W.-J."/>
        </authorList>
    </citation>
    <scope>NUCLEOTIDE SEQUENCE</scope>
    <source>
        <strain evidence="1">EGI L300058</strain>
    </source>
</reference>
<evidence type="ECO:0008006" key="3">
    <source>
        <dbReference type="Google" id="ProtNLM"/>
    </source>
</evidence>